<dbReference type="SUPFAM" id="SSF46955">
    <property type="entry name" value="Putative DNA-binding domain"/>
    <property type="match status" value="1"/>
</dbReference>
<feature type="domain" description="HTH Mu-type" evidence="1">
    <location>
        <begin position="3"/>
        <end position="69"/>
    </location>
</feature>
<dbReference type="AlphaFoldDB" id="A0A6V8N5T2"/>
<name>A0A6V8N5T2_9BACT</name>
<keyword evidence="3" id="KW-1185">Reference proteome</keyword>
<dbReference type="GO" id="GO:0003677">
    <property type="term" value="F:DNA binding"/>
    <property type="evidence" value="ECO:0007669"/>
    <property type="project" value="InterPro"/>
</dbReference>
<dbReference type="Proteomes" id="UP000587586">
    <property type="component" value="Unassembled WGS sequence"/>
</dbReference>
<dbReference type="Gene3D" id="3.30.420.10">
    <property type="entry name" value="Ribonuclease H-like superfamily/Ribonuclease H"/>
    <property type="match status" value="1"/>
</dbReference>
<dbReference type="Gene3D" id="2.30.30.130">
    <property type="entry name" value="Transposase, Mu, C-terminal"/>
    <property type="match status" value="1"/>
</dbReference>
<organism evidence="2 3">
    <name type="scientific">Geomonas limicola</name>
    <dbReference type="NCBI Taxonomy" id="2740186"/>
    <lineage>
        <taxon>Bacteria</taxon>
        <taxon>Pseudomonadati</taxon>
        <taxon>Thermodesulfobacteriota</taxon>
        <taxon>Desulfuromonadia</taxon>
        <taxon>Geobacterales</taxon>
        <taxon>Geobacteraceae</taxon>
        <taxon>Geomonas</taxon>
    </lineage>
</organism>
<dbReference type="InterPro" id="IPR003314">
    <property type="entry name" value="Mu-type_HTH"/>
</dbReference>
<dbReference type="PROSITE" id="PS51702">
    <property type="entry name" value="HTH_MU"/>
    <property type="match status" value="1"/>
</dbReference>
<dbReference type="Pfam" id="PF09299">
    <property type="entry name" value="Mu-transpos_C"/>
    <property type="match status" value="1"/>
</dbReference>
<dbReference type="InterPro" id="IPR012337">
    <property type="entry name" value="RNaseH-like_sf"/>
</dbReference>
<dbReference type="InterPro" id="IPR009004">
    <property type="entry name" value="Transposase_Mu_C"/>
</dbReference>
<dbReference type="RefSeq" id="WP_183360455.1">
    <property type="nucleotide sequence ID" value="NZ_BLXZ01000003.1"/>
</dbReference>
<dbReference type="SUPFAM" id="SSF53098">
    <property type="entry name" value="Ribonuclease H-like"/>
    <property type="match status" value="1"/>
</dbReference>
<comment type="caution">
    <text evidence="2">The sequence shown here is derived from an EMBL/GenBank/DDBJ whole genome shotgun (WGS) entry which is preliminary data.</text>
</comment>
<dbReference type="InterPro" id="IPR009061">
    <property type="entry name" value="DNA-bd_dom_put_sf"/>
</dbReference>
<dbReference type="InterPro" id="IPR015378">
    <property type="entry name" value="Transposase-like_Mu_C"/>
</dbReference>
<dbReference type="Pfam" id="PF02316">
    <property type="entry name" value="HTH_Tnp_Mu_1"/>
    <property type="match status" value="1"/>
</dbReference>
<evidence type="ECO:0000313" key="3">
    <source>
        <dbReference type="Proteomes" id="UP000587586"/>
    </source>
</evidence>
<gene>
    <name evidence="2" type="ORF">GMLC_14970</name>
</gene>
<dbReference type="InterPro" id="IPR036388">
    <property type="entry name" value="WH-like_DNA-bd_sf"/>
</dbReference>
<proteinExistence type="predicted"/>
<protein>
    <submittedName>
        <fullName evidence="2">Transposase</fullName>
    </submittedName>
</protein>
<evidence type="ECO:0000259" key="1">
    <source>
        <dbReference type="PROSITE" id="PS51702"/>
    </source>
</evidence>
<dbReference type="InterPro" id="IPR036397">
    <property type="entry name" value="RNaseH_sf"/>
</dbReference>
<dbReference type="EMBL" id="BLXZ01000003">
    <property type="protein sequence ID" value="GFO67918.1"/>
    <property type="molecule type" value="Genomic_DNA"/>
</dbReference>
<accession>A0A6V8N5T2</accession>
<dbReference type="Gene3D" id="1.10.10.10">
    <property type="entry name" value="Winged helix-like DNA-binding domain superfamily/Winged helix DNA-binding domain"/>
    <property type="match status" value="1"/>
</dbReference>
<dbReference type="SUPFAM" id="SSF50610">
    <property type="entry name" value="mu transposase, C-terminal domain"/>
    <property type="match status" value="1"/>
</dbReference>
<reference evidence="3" key="1">
    <citation type="submission" date="2020-06" db="EMBL/GenBank/DDBJ databases">
        <title>Draft genomic sequecing of Geomonas sp. Red745.</title>
        <authorList>
            <person name="Itoh H."/>
            <person name="Xu Z.X."/>
            <person name="Ushijima N."/>
            <person name="Masuda Y."/>
            <person name="Shiratori Y."/>
            <person name="Senoo K."/>
        </authorList>
    </citation>
    <scope>NUCLEOTIDE SEQUENCE [LARGE SCALE GENOMIC DNA]</scope>
    <source>
        <strain evidence="3">Red745</strain>
    </source>
</reference>
<sequence>MDHPQHYTAKELAGLPGLPGTEQAVNYRARKEGWPSEKRPGKGGGRVYPLSCLPKTTRDHLQGGMIEAHVDAVCQLPAITAQTLPVVAEKTATPAVTELKRFQREAMDARVFFMRLIERAVATGYGVNEAIQRVADEAKAGTLPPAALKQAERANARKSEGRSLSFGGMKKWWGAWVESGKNPVALAPKTVEKLPQRTLADWVRDYNGRANFVCLAPGIPGWLPYFLDEYRRPSKPSAAEALRSMKRRSPAGLEIPSYDQIARLMKKIPAIYLEKGRMTGAEYKSLMGYADRDSSEYPPMTIGQIDGHSFKAYVAHPTTGAHFHPEVCGVICLTTKVLVGWSAGLAESWRTVADAFRHACTVNESKPWGGVLAILEPDRGAGNMAKVNSDECFGIIGRIGTTFLPPEKGGNPQGHGGIERSNQSIWIRAAKDLPTYTGKDMDRIVRKRVYLKLEKDLKKATTAGQLGQVEKTSELLLSWREFLAYLEDWVIRYNNTPHSALAKITAPPPGEPDGKPVRRHMTPFEAWAQAVSDGWKPTVYEGDMLEHLFMPHERITVKRERFTLHGNTYHAYELCRWHGQEMIAAYDIHNAENVWVLDLEERPICVAKWNGNKRHAQPVSVVEKAIMDRENRRGSNLERKLEMVRAEAQRDTIEVAATHHELPIELLAGEEMRRQKVVDLAESRKLRDVSNPLDVYFMILDRIKAGDATAYQLQWKEDYEYWDKTKKKLGLFKDDEYCLKDPADQVKTETEQ</sequence>
<evidence type="ECO:0000313" key="2">
    <source>
        <dbReference type="EMBL" id="GFO67918.1"/>
    </source>
</evidence>